<reference evidence="1 2" key="1">
    <citation type="journal article" date="2020" name="Nature">
        <title>Six reference-quality genomes reveal evolution of bat adaptations.</title>
        <authorList>
            <person name="Jebb D."/>
            <person name="Huang Z."/>
            <person name="Pippel M."/>
            <person name="Hughes G.M."/>
            <person name="Lavrichenko K."/>
            <person name="Devanna P."/>
            <person name="Winkler S."/>
            <person name="Jermiin L.S."/>
            <person name="Skirmuntt E.C."/>
            <person name="Katzourakis A."/>
            <person name="Burkitt-Gray L."/>
            <person name="Ray D.A."/>
            <person name="Sullivan K.A.M."/>
            <person name="Roscito J.G."/>
            <person name="Kirilenko B.M."/>
            <person name="Davalos L.M."/>
            <person name="Corthals A.P."/>
            <person name="Power M.L."/>
            <person name="Jones G."/>
            <person name="Ransome R.D."/>
            <person name="Dechmann D.K.N."/>
            <person name="Locatelli A.G."/>
            <person name="Puechmaille S.J."/>
            <person name="Fedrigo O."/>
            <person name="Jarvis E.D."/>
            <person name="Hiller M."/>
            <person name="Vernes S.C."/>
            <person name="Myers E.W."/>
            <person name="Teeling E.C."/>
        </authorList>
    </citation>
    <scope>NUCLEOTIDE SEQUENCE [LARGE SCALE GENOMIC DNA]</scope>
    <source>
        <strain evidence="1">MMolMol1</strain>
        <tissue evidence="1">Muscle</tissue>
    </source>
</reference>
<accession>A0A7J8JWH9</accession>
<protein>
    <submittedName>
        <fullName evidence="1">Uncharacterized protein</fullName>
    </submittedName>
</protein>
<dbReference type="AlphaFoldDB" id="A0A7J8JWH9"/>
<evidence type="ECO:0000313" key="2">
    <source>
        <dbReference type="Proteomes" id="UP000550707"/>
    </source>
</evidence>
<name>A0A7J8JWH9_MOLMO</name>
<sequence length="144" mass="16724">MKNTYPLIWGGPLYKNFESLNAKIFISNEITILNLTKENEKDLKDCTRCKPPVYHMLPKHWHKHSSKPGRRQRRSLVSDAWLRENVSFKSKRKATFCTLRCHCPFLRGTSHRFTRLLGALGGTGYRKALGAKCSYRYCAVCSER</sequence>
<evidence type="ECO:0000313" key="1">
    <source>
        <dbReference type="EMBL" id="KAF6500830.1"/>
    </source>
</evidence>
<dbReference type="Proteomes" id="UP000550707">
    <property type="component" value="Unassembled WGS sequence"/>
</dbReference>
<gene>
    <name evidence="1" type="ORF">HJG59_007870</name>
</gene>
<organism evidence="1 2">
    <name type="scientific">Molossus molossus</name>
    <name type="common">Pallas' mastiff bat</name>
    <name type="synonym">Vespertilio molossus</name>
    <dbReference type="NCBI Taxonomy" id="27622"/>
    <lineage>
        <taxon>Eukaryota</taxon>
        <taxon>Metazoa</taxon>
        <taxon>Chordata</taxon>
        <taxon>Craniata</taxon>
        <taxon>Vertebrata</taxon>
        <taxon>Euteleostomi</taxon>
        <taxon>Mammalia</taxon>
        <taxon>Eutheria</taxon>
        <taxon>Laurasiatheria</taxon>
        <taxon>Chiroptera</taxon>
        <taxon>Yangochiroptera</taxon>
        <taxon>Molossidae</taxon>
        <taxon>Molossus</taxon>
    </lineage>
</organism>
<keyword evidence="2" id="KW-1185">Reference proteome</keyword>
<dbReference type="EMBL" id="JACASF010000001">
    <property type="protein sequence ID" value="KAF6500830.1"/>
    <property type="molecule type" value="Genomic_DNA"/>
</dbReference>
<dbReference type="InParanoid" id="A0A7J8JWH9"/>
<proteinExistence type="predicted"/>
<comment type="caution">
    <text evidence="1">The sequence shown here is derived from an EMBL/GenBank/DDBJ whole genome shotgun (WGS) entry which is preliminary data.</text>
</comment>